<dbReference type="PANTHER" id="PTHR33361">
    <property type="entry name" value="GLR0591 PROTEIN"/>
    <property type="match status" value="1"/>
</dbReference>
<feature type="chain" id="PRO_5020444638" evidence="1">
    <location>
        <begin position="22"/>
        <end position="582"/>
    </location>
</feature>
<dbReference type="PANTHER" id="PTHR33361:SF2">
    <property type="entry name" value="DUF885 DOMAIN-CONTAINING PROTEIN"/>
    <property type="match status" value="1"/>
</dbReference>
<gene>
    <name evidence="2" type="ORF">EWM59_05965</name>
</gene>
<dbReference type="InterPro" id="IPR010281">
    <property type="entry name" value="DUF885"/>
</dbReference>
<evidence type="ECO:0000313" key="2">
    <source>
        <dbReference type="EMBL" id="RYU96694.1"/>
    </source>
</evidence>
<dbReference type="Proteomes" id="UP000293162">
    <property type="component" value="Unassembled WGS sequence"/>
</dbReference>
<proteinExistence type="predicted"/>
<dbReference type="Pfam" id="PF05960">
    <property type="entry name" value="DUF885"/>
    <property type="match status" value="1"/>
</dbReference>
<accession>A0A4Q5M2Z1</accession>
<keyword evidence="3" id="KW-1185">Reference proteome</keyword>
<dbReference type="OrthoDB" id="9760040at2"/>
<name>A0A4Q5M2Z1_9BACT</name>
<dbReference type="EMBL" id="SEWF01000006">
    <property type="protein sequence ID" value="RYU96694.1"/>
    <property type="molecule type" value="Genomic_DNA"/>
</dbReference>
<evidence type="ECO:0000313" key="3">
    <source>
        <dbReference type="Proteomes" id="UP000293162"/>
    </source>
</evidence>
<keyword evidence="1" id="KW-0732">Signal</keyword>
<dbReference type="RefSeq" id="WP_130020028.1">
    <property type="nucleotide sequence ID" value="NZ_SEWF01000006.1"/>
</dbReference>
<sequence>MKKYFFLSWLCLYASSAFSQAVQNTVIKTVLEEMKAFNKQESDSDPANSPYPFGKNREEDFLRRYQFHKKEYDKLNSLDVNSLTFDDQINVALLKYSLNDEIISYEYKEYLNPILADAGFHTGLPGMGSGNYSTKKEFERYLNSLKGIPLFVDENLVLMRKGLASGISQPSVALKGYEATYNSQIVDSYEKSAFWKPFIQKPAAITDTEWKQLQAEGKKQIEQSVIPSYQKISDFFEKEYHPKTRTTLGASHFPNGKKFYAEKVKHYTTTNMTPDEVYTIGLKEVERIKKEMQQVLDEVKFKGSIKDFINYLRNDPKFYPTTGEQLLKEASFIAKKIDGKLPLLFGKLPRQPYGVVQVPDYLAPTYTAGRYSGANIKSKNAGNYWVNLYNLPSRTLYTLEALTLHEAVPGHHLQIALTQELDNLPEFRRNLYVNAYGEGWGLYGEFLGYELGLYKDPYSLFGRLTYEMWRACRLVIDVGIHDKDWTRDQAVSFLADNTALSLHEVNTEINRYISWPGQALAYKIGEITIKTQRKKAETLLKDKFDVRAFHDLVLSQGTVTMSILEKMVDKYIEEELNKKPKE</sequence>
<organism evidence="2 3">
    <name type="scientific">Emticicia agri</name>
    <dbReference type="NCBI Taxonomy" id="2492393"/>
    <lineage>
        <taxon>Bacteria</taxon>
        <taxon>Pseudomonadati</taxon>
        <taxon>Bacteroidota</taxon>
        <taxon>Cytophagia</taxon>
        <taxon>Cytophagales</taxon>
        <taxon>Leadbetterellaceae</taxon>
        <taxon>Emticicia</taxon>
    </lineage>
</organism>
<reference evidence="2 3" key="1">
    <citation type="submission" date="2019-02" db="EMBL/GenBank/DDBJ databases">
        <title>Bacterial novel species Emticicia sp. 17J42-9 isolated from soil.</title>
        <authorList>
            <person name="Jung H.-Y."/>
        </authorList>
    </citation>
    <scope>NUCLEOTIDE SEQUENCE [LARGE SCALE GENOMIC DNA]</scope>
    <source>
        <strain evidence="2 3">17J42-9</strain>
    </source>
</reference>
<feature type="signal peptide" evidence="1">
    <location>
        <begin position="1"/>
        <end position="21"/>
    </location>
</feature>
<comment type="caution">
    <text evidence="2">The sequence shown here is derived from an EMBL/GenBank/DDBJ whole genome shotgun (WGS) entry which is preliminary data.</text>
</comment>
<dbReference type="AlphaFoldDB" id="A0A4Q5M2Z1"/>
<protein>
    <submittedName>
        <fullName evidence="2">DUF885 domain-containing protein</fullName>
    </submittedName>
</protein>
<evidence type="ECO:0000256" key="1">
    <source>
        <dbReference type="SAM" id="SignalP"/>
    </source>
</evidence>